<gene>
    <name evidence="3" type="ORF">DIZ80_03810</name>
</gene>
<feature type="chain" id="PRO_5016762419" description="Rhodanese domain-containing protein" evidence="1">
    <location>
        <begin position="20"/>
        <end position="146"/>
    </location>
</feature>
<dbReference type="SMART" id="SM00450">
    <property type="entry name" value="RHOD"/>
    <property type="match status" value="1"/>
</dbReference>
<dbReference type="PANTHER" id="PTHR44086:SF10">
    <property type="entry name" value="THIOSULFATE SULFURTRANSFERASE_RHODANESE-LIKE DOMAIN-CONTAINING PROTEIN 3"/>
    <property type="match status" value="1"/>
</dbReference>
<dbReference type="AlphaFoldDB" id="A0A370DJQ2"/>
<dbReference type="SUPFAM" id="SSF52821">
    <property type="entry name" value="Rhodanese/Cell cycle control phosphatase"/>
    <property type="match status" value="1"/>
</dbReference>
<dbReference type="EMBL" id="QFXC01000007">
    <property type="protein sequence ID" value="RDH84604.1"/>
    <property type="molecule type" value="Genomic_DNA"/>
</dbReference>
<keyword evidence="4" id="KW-1185">Reference proteome</keyword>
<name>A0A370DJQ2_9GAMM</name>
<sequence>MILRILLIFSLQVYSVARANPATSDTLQHEAPEAIKGVTTLSANQIINEITDNNTIVLIDSRYPADRKQGFIQGSIPLPDTSTNCTSLKQNIASLKHPVIFYCNGVRCKRSENAINIARACGYQKLYWFRGGFDEWLANEYPYAKE</sequence>
<dbReference type="InterPro" id="IPR036873">
    <property type="entry name" value="Rhodanese-like_dom_sf"/>
</dbReference>
<evidence type="ECO:0000313" key="3">
    <source>
        <dbReference type="EMBL" id="RDH84604.1"/>
    </source>
</evidence>
<dbReference type="Proteomes" id="UP000254266">
    <property type="component" value="Unassembled WGS sequence"/>
</dbReference>
<dbReference type="CDD" id="cd00158">
    <property type="entry name" value="RHOD"/>
    <property type="match status" value="1"/>
</dbReference>
<comment type="caution">
    <text evidence="3">The sequence shown here is derived from an EMBL/GenBank/DDBJ whole genome shotgun (WGS) entry which is preliminary data.</text>
</comment>
<feature type="domain" description="Rhodanese" evidence="2">
    <location>
        <begin position="52"/>
        <end position="145"/>
    </location>
</feature>
<accession>A0A370DJQ2</accession>
<proteinExistence type="predicted"/>
<dbReference type="InterPro" id="IPR001763">
    <property type="entry name" value="Rhodanese-like_dom"/>
</dbReference>
<evidence type="ECO:0000313" key="4">
    <source>
        <dbReference type="Proteomes" id="UP000254266"/>
    </source>
</evidence>
<dbReference type="GO" id="GO:0004792">
    <property type="term" value="F:thiosulfate-cyanide sulfurtransferase activity"/>
    <property type="evidence" value="ECO:0007669"/>
    <property type="project" value="TreeGrafter"/>
</dbReference>
<reference evidence="3 4" key="1">
    <citation type="journal article" date="2018" name="ISME J.">
        <title>Endosymbiont genomes yield clues of tubeworm success.</title>
        <authorList>
            <person name="Li Y."/>
            <person name="Liles M.R."/>
            <person name="Halanych K.M."/>
        </authorList>
    </citation>
    <scope>NUCLEOTIDE SEQUENCE [LARGE SCALE GENOMIC DNA]</scope>
    <source>
        <strain evidence="3">A1464</strain>
    </source>
</reference>
<protein>
    <recommendedName>
        <fullName evidence="2">Rhodanese domain-containing protein</fullName>
    </recommendedName>
</protein>
<evidence type="ECO:0000256" key="1">
    <source>
        <dbReference type="SAM" id="SignalP"/>
    </source>
</evidence>
<dbReference type="PROSITE" id="PS50206">
    <property type="entry name" value="RHODANESE_3"/>
    <property type="match status" value="1"/>
</dbReference>
<dbReference type="PANTHER" id="PTHR44086">
    <property type="entry name" value="THIOSULFATE SULFURTRANSFERASE RDL2, MITOCHONDRIAL-RELATED"/>
    <property type="match status" value="1"/>
</dbReference>
<evidence type="ECO:0000259" key="2">
    <source>
        <dbReference type="PROSITE" id="PS50206"/>
    </source>
</evidence>
<keyword evidence="1" id="KW-0732">Signal</keyword>
<dbReference type="Pfam" id="PF00581">
    <property type="entry name" value="Rhodanese"/>
    <property type="match status" value="1"/>
</dbReference>
<organism evidence="3 4">
    <name type="scientific">endosymbiont of Galathealinum brachiosum</name>
    <dbReference type="NCBI Taxonomy" id="2200906"/>
    <lineage>
        <taxon>Bacteria</taxon>
        <taxon>Pseudomonadati</taxon>
        <taxon>Pseudomonadota</taxon>
        <taxon>Gammaproteobacteria</taxon>
        <taxon>sulfur-oxidizing symbionts</taxon>
    </lineage>
</organism>
<feature type="signal peptide" evidence="1">
    <location>
        <begin position="1"/>
        <end position="19"/>
    </location>
</feature>
<dbReference type="Gene3D" id="3.40.250.10">
    <property type="entry name" value="Rhodanese-like domain"/>
    <property type="match status" value="1"/>
</dbReference>